<feature type="region of interest" description="Disordered" evidence="1">
    <location>
        <begin position="57"/>
        <end position="78"/>
    </location>
</feature>
<protein>
    <recommendedName>
        <fullName evidence="2">Aminoglycoside phosphotransferase domain-containing protein</fullName>
    </recommendedName>
</protein>
<dbReference type="Gene3D" id="3.90.1200.10">
    <property type="match status" value="1"/>
</dbReference>
<comment type="caution">
    <text evidence="3">The sequence shown here is derived from an EMBL/GenBank/DDBJ whole genome shotgun (WGS) entry which is preliminary data.</text>
</comment>
<feature type="domain" description="Aminoglycoside phosphotransferase" evidence="2">
    <location>
        <begin position="150"/>
        <end position="342"/>
    </location>
</feature>
<name>A0A5C6FY47_METRR</name>
<dbReference type="EMBL" id="SBHS01000081">
    <property type="protein sequence ID" value="TWU70490.1"/>
    <property type="molecule type" value="Genomic_DNA"/>
</dbReference>
<organism evidence="3 4">
    <name type="scientific">Metarhizium rileyi (strain RCEF 4871)</name>
    <name type="common">Nomuraea rileyi</name>
    <dbReference type="NCBI Taxonomy" id="1649241"/>
    <lineage>
        <taxon>Eukaryota</taxon>
        <taxon>Fungi</taxon>
        <taxon>Dikarya</taxon>
        <taxon>Ascomycota</taxon>
        <taxon>Pezizomycotina</taxon>
        <taxon>Sordariomycetes</taxon>
        <taxon>Hypocreomycetidae</taxon>
        <taxon>Hypocreales</taxon>
        <taxon>Clavicipitaceae</taxon>
        <taxon>Metarhizium</taxon>
    </lineage>
</organism>
<evidence type="ECO:0000259" key="2">
    <source>
        <dbReference type="Pfam" id="PF01636"/>
    </source>
</evidence>
<evidence type="ECO:0000256" key="1">
    <source>
        <dbReference type="SAM" id="MobiDB-lite"/>
    </source>
</evidence>
<proteinExistence type="predicted"/>
<evidence type="ECO:0000313" key="3">
    <source>
        <dbReference type="EMBL" id="TWU70490.1"/>
    </source>
</evidence>
<gene>
    <name evidence="3" type="ORF">ED733_000092</name>
</gene>
<reference evidence="4" key="1">
    <citation type="submission" date="2018-12" db="EMBL/GenBank/DDBJ databases">
        <title>The complete genome of Metarhizium rileyi, a key fungal pathogen of Lepidoptera.</title>
        <authorList>
            <person name="Binneck E."/>
            <person name="Lastra C.C.L."/>
            <person name="Sosa-Gomez D.R."/>
        </authorList>
    </citation>
    <scope>NUCLEOTIDE SEQUENCE [LARGE SCALE GENOMIC DNA]</scope>
    <source>
        <strain evidence="4">Cep018-CH2</strain>
    </source>
</reference>
<evidence type="ECO:0000313" key="4">
    <source>
        <dbReference type="Proteomes" id="UP000317257"/>
    </source>
</evidence>
<dbReference type="PANTHER" id="PTHR21310:SF58">
    <property type="entry name" value="AMINOGLYCOSIDE PHOSPHOTRANSFERASE DOMAIN-CONTAINING PROTEIN"/>
    <property type="match status" value="1"/>
</dbReference>
<sequence length="347" mass="39031">MANQPSQNRVNKANRRTVAARYNVKVLRSLEATLLDDPEADIAAILSSSYSQKLQTFKTPNSTKGRRTASLSTNDLRHRLNGDEPTSVIFPLSAEIEKLANGHPSRTGALIKLLKDSEVLYESAWAASVMVFRVSETIVAKAGHEDYSITEHRTLTYLQEHLPDFPAPRPHGLVRLGAHCLLFTSFIPGVNLEKAWTLLDHSQKHDIAGQIGTLLFDMRSIPVPKNTLLGDVESGRCRDLRRSQRISKEPITSVSKFEDFIFSGSETATPLYINMLRELMPETKKIVFTHGDIRPANIMVKQNNNGTWTVVAIIDWESSGFYPEYWEAVKATNLLSPREQVDWYQKA</sequence>
<dbReference type="InterPro" id="IPR051678">
    <property type="entry name" value="AGP_Transferase"/>
</dbReference>
<accession>A0A5C6FY47</accession>
<dbReference type="Proteomes" id="UP000317257">
    <property type="component" value="Unassembled WGS sequence"/>
</dbReference>
<dbReference type="SUPFAM" id="SSF56112">
    <property type="entry name" value="Protein kinase-like (PK-like)"/>
    <property type="match status" value="1"/>
</dbReference>
<dbReference type="InterPro" id="IPR002575">
    <property type="entry name" value="Aminoglycoside_PTrfase"/>
</dbReference>
<dbReference type="AlphaFoldDB" id="A0A5C6FY47"/>
<dbReference type="Pfam" id="PF01636">
    <property type="entry name" value="APH"/>
    <property type="match status" value="1"/>
</dbReference>
<dbReference type="InterPro" id="IPR011009">
    <property type="entry name" value="Kinase-like_dom_sf"/>
</dbReference>
<dbReference type="PANTHER" id="PTHR21310">
    <property type="entry name" value="AMINOGLYCOSIDE PHOSPHOTRANSFERASE-RELATED-RELATED"/>
    <property type="match status" value="1"/>
</dbReference>
<feature type="compositionally biased region" description="Polar residues" evidence="1">
    <location>
        <begin position="57"/>
        <end position="74"/>
    </location>
</feature>
<dbReference type="CDD" id="cd05120">
    <property type="entry name" value="APH_ChoK_like"/>
    <property type="match status" value="1"/>
</dbReference>